<evidence type="ECO:0000313" key="7">
    <source>
        <dbReference type="EMBL" id="BAC97513.1"/>
    </source>
</evidence>
<evidence type="ECO:0000256" key="1">
    <source>
        <dbReference type="ARBA" id="ARBA00004167"/>
    </source>
</evidence>
<gene>
    <name evidence="7" type="ordered locus">VVA1486</name>
</gene>
<keyword evidence="4" id="KW-0472">Membrane</keyword>
<accession>Q7MCA0</accession>
<dbReference type="PANTHER" id="PTHR30367">
    <property type="entry name" value="P-HYDROXYBENZOIC ACID EFFLUX PUMP SUBUNIT AAEA-RELATED"/>
    <property type="match status" value="1"/>
</dbReference>
<keyword evidence="4" id="KW-0812">Transmembrane</keyword>
<dbReference type="InterPro" id="IPR058625">
    <property type="entry name" value="MdtA-like_BSH"/>
</dbReference>
<dbReference type="KEGG" id="vvy:VVA1486"/>
<dbReference type="Proteomes" id="UP000002675">
    <property type="component" value="Chromosome II"/>
</dbReference>
<dbReference type="AlphaFoldDB" id="Q7MCA0"/>
<sequence>MHHRLGKQIEIIETDVHCPTFSSLMSFFTFYCTTSPFSIIALFLFKLIDSMTAEHKFRVWMRSLIVLFIALFFYIILADQHAPITTEGRVQGYVVQVAPEVSGKVTQVQIHNNQHVQQGDVLFSIDARKYRIALEQAKLSLQSALEKEATLYSQREAALANIARAQATYDNAHREYLRLQKLSTQQVISRSSLDNAFAQNQVANANLKAEQQSLNVIEAQLGQGEGQSTAVRVAQNGIEKAQLDLANTQVLAPSDGVVTNLQLEVGSMANANQPLLTFIPTGSLWVTGDFREKSVAKVDDRYHAMVAFDAYPGQVFDFSLSSRDYGVAAAQQKPNGSLTSVEINNRWVRDAQRTRVNLATDDAMPAALFVGSRATIVLYPPEETFWRWMATWQIKLASLFHYVY</sequence>
<organism evidence="7 8">
    <name type="scientific">Vibrio vulnificus (strain YJ016)</name>
    <dbReference type="NCBI Taxonomy" id="196600"/>
    <lineage>
        <taxon>Bacteria</taxon>
        <taxon>Pseudomonadati</taxon>
        <taxon>Pseudomonadota</taxon>
        <taxon>Gammaproteobacteria</taxon>
        <taxon>Vibrionales</taxon>
        <taxon>Vibrionaceae</taxon>
        <taxon>Vibrio</taxon>
    </lineage>
</organism>
<evidence type="ECO:0000256" key="3">
    <source>
        <dbReference type="SAM" id="Coils"/>
    </source>
</evidence>
<keyword evidence="4" id="KW-1133">Transmembrane helix</keyword>
<comment type="similarity">
    <text evidence="2">Belongs to the membrane fusion protein (MFP) (TC 8.A.1) family.</text>
</comment>
<proteinExistence type="inferred from homology"/>
<dbReference type="eggNOG" id="COG1566">
    <property type="taxonomic scope" value="Bacteria"/>
</dbReference>
<dbReference type="EMBL" id="BA000038">
    <property type="protein sequence ID" value="BAC97513.1"/>
    <property type="molecule type" value="Genomic_DNA"/>
</dbReference>
<dbReference type="Pfam" id="PF25876">
    <property type="entry name" value="HH_MFP_RND"/>
    <property type="match status" value="1"/>
</dbReference>
<evidence type="ECO:0000259" key="6">
    <source>
        <dbReference type="Pfam" id="PF25917"/>
    </source>
</evidence>
<reference evidence="7 8" key="1">
    <citation type="journal article" date="2003" name="Genome Res.">
        <title>Comparative genome analysis of Vibrio vulnificus, a marine pathogen.</title>
        <authorList>
            <person name="Chen C.Y."/>
            <person name="Wu K.M."/>
            <person name="Chang Y.C."/>
            <person name="Chang C.H."/>
            <person name="Tsai H.C."/>
            <person name="Liao T.L."/>
            <person name="Liu Y.M."/>
            <person name="Chen H.J."/>
            <person name="Shen A.B."/>
            <person name="Li J.C."/>
            <person name="Su T.L."/>
            <person name="Shao C.P."/>
            <person name="Lee C.T."/>
            <person name="Hor L.I."/>
            <person name="Tsai S.F."/>
        </authorList>
    </citation>
    <scope>NUCLEOTIDE SEQUENCE [LARGE SCALE GENOMIC DNA]</scope>
    <source>
        <strain evidence="7 8">YJ016</strain>
    </source>
</reference>
<evidence type="ECO:0000313" key="8">
    <source>
        <dbReference type="Proteomes" id="UP000002675"/>
    </source>
</evidence>
<keyword evidence="3" id="KW-0175">Coiled coil</keyword>
<feature type="transmembrane region" description="Helical" evidence="4">
    <location>
        <begin position="59"/>
        <end position="77"/>
    </location>
</feature>
<name>Q7MCA0_VIBVY</name>
<comment type="subcellular location">
    <subcellularLocation>
        <location evidence="1">Membrane</location>
        <topology evidence="1">Single-pass membrane protein</topology>
    </subcellularLocation>
</comment>
<dbReference type="PANTHER" id="PTHR30367:SF6">
    <property type="entry name" value="SECRETION PROTEIN-RELATED"/>
    <property type="match status" value="1"/>
</dbReference>
<dbReference type="InterPro" id="IPR050393">
    <property type="entry name" value="MFP_Efflux_Pump"/>
</dbReference>
<feature type="coiled-coil region" evidence="3">
    <location>
        <begin position="127"/>
        <end position="220"/>
    </location>
</feature>
<feature type="transmembrane region" description="Helical" evidence="4">
    <location>
        <begin position="28"/>
        <end position="47"/>
    </location>
</feature>
<evidence type="ECO:0000256" key="2">
    <source>
        <dbReference type="ARBA" id="ARBA00009477"/>
    </source>
</evidence>
<dbReference type="SUPFAM" id="SSF111369">
    <property type="entry name" value="HlyD-like secretion proteins"/>
    <property type="match status" value="3"/>
</dbReference>
<protein>
    <submittedName>
        <fullName evidence="7">Putative secretion protein</fullName>
    </submittedName>
</protein>
<evidence type="ECO:0000259" key="5">
    <source>
        <dbReference type="Pfam" id="PF25876"/>
    </source>
</evidence>
<dbReference type="STRING" id="672.VV93_v1c43860"/>
<dbReference type="InterPro" id="IPR058624">
    <property type="entry name" value="MdtA-like_HH"/>
</dbReference>
<dbReference type="Gene3D" id="2.40.50.100">
    <property type="match status" value="1"/>
</dbReference>
<feature type="domain" description="Multidrug resistance protein MdtA-like alpha-helical hairpin" evidence="5">
    <location>
        <begin position="157"/>
        <end position="221"/>
    </location>
</feature>
<dbReference type="HOGENOM" id="CLU_018816_15_3_6"/>
<dbReference type="Gene3D" id="2.40.30.170">
    <property type="match status" value="1"/>
</dbReference>
<feature type="domain" description="Multidrug resistance protein MdtA-like barrel-sandwich hybrid" evidence="6">
    <location>
        <begin position="94"/>
        <end position="274"/>
    </location>
</feature>
<dbReference type="Pfam" id="PF25917">
    <property type="entry name" value="BSH_RND"/>
    <property type="match status" value="1"/>
</dbReference>
<evidence type="ECO:0000256" key="4">
    <source>
        <dbReference type="SAM" id="Phobius"/>
    </source>
</evidence>